<organism evidence="1 2">
    <name type="scientific">Streptomyces polygonati</name>
    <dbReference type="NCBI Taxonomy" id="1617087"/>
    <lineage>
        <taxon>Bacteria</taxon>
        <taxon>Bacillati</taxon>
        <taxon>Actinomycetota</taxon>
        <taxon>Actinomycetes</taxon>
        <taxon>Kitasatosporales</taxon>
        <taxon>Streptomycetaceae</taxon>
        <taxon>Streptomyces</taxon>
    </lineage>
</organism>
<sequence length="96" mass="10169">MNPYEAPTPAAAEGAEGHAEYRVAHLHERLVDEGVADLGLRVEDRGGTVIISGSVATEGCRATVLRLADEVLTGLDRHVDVTVAELGAPDRAERLL</sequence>
<accession>A0ABV8HJ00</accession>
<gene>
    <name evidence="1" type="ORF">ACFO3J_06590</name>
</gene>
<evidence type="ECO:0000313" key="1">
    <source>
        <dbReference type="EMBL" id="MFC4031138.1"/>
    </source>
</evidence>
<dbReference type="EMBL" id="JBHSBB010000007">
    <property type="protein sequence ID" value="MFC4031138.1"/>
    <property type="molecule type" value="Genomic_DNA"/>
</dbReference>
<evidence type="ECO:0008006" key="3">
    <source>
        <dbReference type="Google" id="ProtNLM"/>
    </source>
</evidence>
<comment type="caution">
    <text evidence="1">The sequence shown here is derived from an EMBL/GenBank/DDBJ whole genome shotgun (WGS) entry which is preliminary data.</text>
</comment>
<dbReference type="RefSeq" id="WP_386427042.1">
    <property type="nucleotide sequence ID" value="NZ_JBHSBB010000007.1"/>
</dbReference>
<dbReference type="Proteomes" id="UP001595765">
    <property type="component" value="Unassembled WGS sequence"/>
</dbReference>
<protein>
    <recommendedName>
        <fullName evidence="3">BON domain-containing protein</fullName>
    </recommendedName>
</protein>
<keyword evidence="2" id="KW-1185">Reference proteome</keyword>
<name>A0ABV8HJ00_9ACTN</name>
<evidence type="ECO:0000313" key="2">
    <source>
        <dbReference type="Proteomes" id="UP001595765"/>
    </source>
</evidence>
<reference evidence="2" key="1">
    <citation type="journal article" date="2019" name="Int. J. Syst. Evol. Microbiol.">
        <title>The Global Catalogue of Microorganisms (GCM) 10K type strain sequencing project: providing services to taxonomists for standard genome sequencing and annotation.</title>
        <authorList>
            <consortium name="The Broad Institute Genomics Platform"/>
            <consortium name="The Broad Institute Genome Sequencing Center for Infectious Disease"/>
            <person name="Wu L."/>
            <person name="Ma J."/>
        </authorList>
    </citation>
    <scope>NUCLEOTIDE SEQUENCE [LARGE SCALE GENOMIC DNA]</scope>
    <source>
        <strain evidence="2">CGMCC 4.7237</strain>
    </source>
</reference>
<proteinExistence type="predicted"/>